<evidence type="ECO:0000256" key="2">
    <source>
        <dbReference type="ARBA" id="ARBA00019841"/>
    </source>
</evidence>
<dbReference type="GO" id="GO:0003676">
    <property type="term" value="F:nucleic acid binding"/>
    <property type="evidence" value="ECO:0007669"/>
    <property type="project" value="InterPro"/>
</dbReference>
<dbReference type="InterPro" id="IPR051673">
    <property type="entry name" value="SSDNA_exonuclease_RecJ"/>
</dbReference>
<dbReference type="InterPro" id="IPR001667">
    <property type="entry name" value="DDH_dom"/>
</dbReference>
<evidence type="ECO:0000313" key="9">
    <source>
        <dbReference type="EMBL" id="QFR48216.1"/>
    </source>
</evidence>
<dbReference type="Proteomes" id="UP000326944">
    <property type="component" value="Chromosome"/>
</dbReference>
<dbReference type="Pfam" id="PF02272">
    <property type="entry name" value="DHHA1"/>
    <property type="match status" value="1"/>
</dbReference>
<keyword evidence="4" id="KW-0378">Hydrolase</keyword>
<evidence type="ECO:0000256" key="5">
    <source>
        <dbReference type="ARBA" id="ARBA00022839"/>
    </source>
</evidence>
<proteinExistence type="inferred from homology"/>
<dbReference type="Pfam" id="PF01368">
    <property type="entry name" value="DHH"/>
    <property type="match status" value="1"/>
</dbReference>
<evidence type="ECO:0000259" key="7">
    <source>
        <dbReference type="Pfam" id="PF02272"/>
    </source>
</evidence>
<dbReference type="GO" id="GO:0006310">
    <property type="term" value="P:DNA recombination"/>
    <property type="evidence" value="ECO:0007669"/>
    <property type="project" value="InterPro"/>
</dbReference>
<keyword evidence="10" id="KW-1185">Reference proteome</keyword>
<feature type="domain" description="DDH" evidence="6">
    <location>
        <begin position="51"/>
        <end position="197"/>
    </location>
</feature>
<evidence type="ECO:0000256" key="3">
    <source>
        <dbReference type="ARBA" id="ARBA00022722"/>
    </source>
</evidence>
<name>A0A5P8NXT3_9BACT</name>
<dbReference type="EMBL" id="CP043617">
    <property type="protein sequence ID" value="QFR48216.1"/>
    <property type="molecule type" value="Genomic_DNA"/>
</dbReference>
<dbReference type="InterPro" id="IPR038763">
    <property type="entry name" value="DHH_sf"/>
</dbReference>
<dbReference type="Gene3D" id="3.10.310.30">
    <property type="match status" value="1"/>
</dbReference>
<dbReference type="GO" id="GO:0008409">
    <property type="term" value="F:5'-3' exonuclease activity"/>
    <property type="evidence" value="ECO:0007669"/>
    <property type="project" value="InterPro"/>
</dbReference>
<evidence type="ECO:0000259" key="8">
    <source>
        <dbReference type="Pfam" id="PF17768"/>
    </source>
</evidence>
<dbReference type="GO" id="GO:0006281">
    <property type="term" value="P:DNA repair"/>
    <property type="evidence" value="ECO:0007669"/>
    <property type="project" value="InterPro"/>
</dbReference>
<evidence type="ECO:0000259" key="6">
    <source>
        <dbReference type="Pfam" id="PF01368"/>
    </source>
</evidence>
<protein>
    <recommendedName>
        <fullName evidence="2">Single-stranded-DNA-specific exonuclease RecJ</fullName>
    </recommendedName>
</protein>
<dbReference type="Gene3D" id="3.90.1640.30">
    <property type="match status" value="1"/>
</dbReference>
<evidence type="ECO:0000256" key="4">
    <source>
        <dbReference type="ARBA" id="ARBA00022801"/>
    </source>
</evidence>
<dbReference type="InterPro" id="IPR003156">
    <property type="entry name" value="DHHA1_dom"/>
</dbReference>
<dbReference type="KEGG" id="sulg:FJR48_00135"/>
<sequence>MEILNKQKIFELLSSRFDEEKTLSQIPNPSLLKDADKAASRIAKAIKNNEKITLVGDYDVDGISATAIMCDFFAQIPYPLDAVIPNRFNDGYGVSPTILNRIDADLVISVDNGITAIEAADICKERGIDLIITDHHTPGEILPRAYAIVDPKLKECQYPFKEICGAQVAWLLLGLLKRKLSINIDMKQFLDILTIAIIADVMPLININRLLVKEGLKVLMNSSRPASVIIKDFINKPYISSEDIAFAIAPRINAAGRLEDASIALNFFRAKDVNIAYNYFNRLNNLNEQRKETEAYTTKQATASVNKNDKIIVVAGEDWHEGVVGIVASRLTDKFGRPSIVLNIEDKKAKGSARSIGEVDIYKLLAANNNLLNGFGGHKMAAGLSIDKENIYSFTKAINESAKNIPDSCFLPKDDVLGILDSSSIDIELLNIFDMFEPYGEANKRPTFLIQNAYIEDIKIFGREKNHSKIIIRQNKDDLNSLELTLFREVFEMPQNKKITCSYTVNKNIWNNRISTQLLINKIYI</sequence>
<dbReference type="SUPFAM" id="SSF64182">
    <property type="entry name" value="DHH phosphoesterases"/>
    <property type="match status" value="1"/>
</dbReference>
<keyword evidence="3" id="KW-0540">Nuclease</keyword>
<evidence type="ECO:0000256" key="1">
    <source>
        <dbReference type="ARBA" id="ARBA00005915"/>
    </source>
</evidence>
<dbReference type="NCBIfam" id="TIGR00644">
    <property type="entry name" value="recJ"/>
    <property type="match status" value="1"/>
</dbReference>
<evidence type="ECO:0000313" key="10">
    <source>
        <dbReference type="Proteomes" id="UP000326944"/>
    </source>
</evidence>
<dbReference type="OrthoDB" id="9809852at2"/>
<keyword evidence="5 9" id="KW-0269">Exonuclease</keyword>
<comment type="similarity">
    <text evidence="1">Belongs to the RecJ family.</text>
</comment>
<organism evidence="9 10">
    <name type="scientific">Sulfurimonas lithotrophica</name>
    <dbReference type="NCBI Taxonomy" id="2590022"/>
    <lineage>
        <taxon>Bacteria</taxon>
        <taxon>Pseudomonadati</taxon>
        <taxon>Campylobacterota</taxon>
        <taxon>Epsilonproteobacteria</taxon>
        <taxon>Campylobacterales</taxon>
        <taxon>Sulfurimonadaceae</taxon>
        <taxon>Sulfurimonas</taxon>
    </lineage>
</organism>
<dbReference type="InterPro" id="IPR004610">
    <property type="entry name" value="RecJ"/>
</dbReference>
<feature type="domain" description="DHHA1" evidence="7">
    <location>
        <begin position="308"/>
        <end position="403"/>
    </location>
</feature>
<accession>A0A5P8NXT3</accession>
<gene>
    <name evidence="9" type="primary">recJ</name>
    <name evidence="9" type="ORF">FJR48_00135</name>
</gene>
<reference evidence="9 10" key="1">
    <citation type="submission" date="2019-09" db="EMBL/GenBank/DDBJ databases">
        <title>Sulfurimonas gotlandica sp. nov., a chemoautotrophic and psychrotolerant epsilonproteobacterium isolated from a pelagic redoxcline, and an emended description of the genus Sulfurimonas.</title>
        <authorList>
            <person name="Wang S."/>
            <person name="Jiang L."/>
            <person name="Shao S."/>
        </authorList>
    </citation>
    <scope>NUCLEOTIDE SEQUENCE [LARGE SCALE GENOMIC DNA]</scope>
    <source>
        <strain evidence="9 10">GYSZ_1</strain>
    </source>
</reference>
<dbReference type="PANTHER" id="PTHR30255:SF2">
    <property type="entry name" value="SINGLE-STRANDED-DNA-SPECIFIC EXONUCLEASE RECJ"/>
    <property type="match status" value="1"/>
</dbReference>
<dbReference type="AlphaFoldDB" id="A0A5P8NXT3"/>
<feature type="domain" description="RecJ OB" evidence="8">
    <location>
        <begin position="420"/>
        <end position="521"/>
    </location>
</feature>
<dbReference type="InterPro" id="IPR041122">
    <property type="entry name" value="RecJ_OB"/>
</dbReference>
<dbReference type="RefSeq" id="WP_152306159.1">
    <property type="nucleotide sequence ID" value="NZ_CP043617.1"/>
</dbReference>
<dbReference type="PANTHER" id="PTHR30255">
    <property type="entry name" value="SINGLE-STRANDED-DNA-SPECIFIC EXONUCLEASE RECJ"/>
    <property type="match status" value="1"/>
</dbReference>
<dbReference type="Pfam" id="PF17768">
    <property type="entry name" value="RecJ_OB"/>
    <property type="match status" value="1"/>
</dbReference>